<keyword evidence="4 7" id="KW-1133">Transmembrane helix</keyword>
<keyword evidence="11" id="KW-1185">Reference proteome</keyword>
<dbReference type="Proteomes" id="UP000306509">
    <property type="component" value="Unassembled WGS sequence"/>
</dbReference>
<comment type="similarity">
    <text evidence="6">Belongs to the ABC-4 integral membrane protein family.</text>
</comment>
<evidence type="ECO:0000256" key="1">
    <source>
        <dbReference type="ARBA" id="ARBA00004651"/>
    </source>
</evidence>
<name>A0A4U8QDK6_9FIRM</name>
<dbReference type="AlphaFoldDB" id="A0A4U8QDK6"/>
<keyword evidence="5 7" id="KW-0472">Membrane</keyword>
<gene>
    <name evidence="10" type="primary">ytrF_3</name>
    <name evidence="10" type="ORF">DSM106044_03136</name>
</gene>
<proteinExistence type="inferred from homology"/>
<evidence type="ECO:0000256" key="2">
    <source>
        <dbReference type="ARBA" id="ARBA00022475"/>
    </source>
</evidence>
<sequence>MNIFHKVALQGLIKNRTRTLVTIIGVALSAALITAVAAFAVSLQTYMVNGAIMKYGGWHVEFPYEDSAFAQEQAKDSRVSNTATFENVGYAKLEGGQNPDKPYLFIAGFNKETFDTLPLELLSGRLPENSNEIVAPAHISSNGGVKIAVGDTLTLAVGTRQAGEETLSQHNVYQSGEETLTPLTEKTYTVVGICQRPSFEERSAPGYTMITTAGPMDAAKSLSVFVTLKKPSMVRAYAGEAAGNPAYLLNDDVLRFMGISDDTIFNTLLYSIGGVLVALIMLGSVFLIYNSFHISLGERTHQFGILMSVGATEKQLRNSVLVEGLCIGAIGIPIGILISIPSIRLVLALVAKNFANVLYANVPLTLKVSAPSLVAAVVISMITILISAYIPAKKAAGIPVMECIRQTNEIKVEAKAIKTSKIIRRIYGLEETLALKNFKRNKRRYRSIILSLTLSVVLFVSASAFRTDLNQAAERAKAVTDYDIGFGTQDMDEGEMPALYDKLKTTEGVTKSSSQIVMKYTCAVQASDLSEDYLNAAGETLPEETVKLPIEIQFLDDNTYYEIINGLGLPAEEYTGENAKLTAVAKMEDQSGQAEDVSQLRDVFRSSSASVTVIPQENGKPVMEQGQNINITCVETVPPDTPPYSGTSRQQPYFFQIMAPWSLKEKLAPPDTAVDVKVKGFTFQSENPSLSTARMQTLIEGSGITASYSLYNVHAMMELNRNILFIVNLFTVVFILMISLIAVANVFNTIATNIKLRRRELAMLRSVGMSDRDFNKMMRFECVLYGGRTLLFGLPISGILSWLIYKGMVAGGAAIDFKFPWTSIVISMLGVFFVIFITMLYAVSKIRKENIIDALRDDMA</sequence>
<dbReference type="InterPro" id="IPR003838">
    <property type="entry name" value="ABC3_permease_C"/>
</dbReference>
<dbReference type="RefSeq" id="WP_138002862.1">
    <property type="nucleotide sequence ID" value="NZ_QGQD01000060.1"/>
</dbReference>
<feature type="transmembrane region" description="Helical" evidence="7">
    <location>
        <begin position="20"/>
        <end position="43"/>
    </location>
</feature>
<evidence type="ECO:0000259" key="9">
    <source>
        <dbReference type="Pfam" id="PF12704"/>
    </source>
</evidence>
<dbReference type="Pfam" id="PF02687">
    <property type="entry name" value="FtsX"/>
    <property type="match status" value="2"/>
</dbReference>
<dbReference type="PANTHER" id="PTHR30572">
    <property type="entry name" value="MEMBRANE COMPONENT OF TRANSPORTER-RELATED"/>
    <property type="match status" value="1"/>
</dbReference>
<keyword evidence="2" id="KW-1003">Cell membrane</keyword>
<dbReference type="EMBL" id="QGQD01000060">
    <property type="protein sequence ID" value="TLD00046.1"/>
    <property type="molecule type" value="Genomic_DNA"/>
</dbReference>
<comment type="caution">
    <text evidence="10">The sequence shown here is derived from an EMBL/GenBank/DDBJ whole genome shotgun (WGS) entry which is preliminary data.</text>
</comment>
<accession>A0A4U8QDK6</accession>
<evidence type="ECO:0000256" key="7">
    <source>
        <dbReference type="SAM" id="Phobius"/>
    </source>
</evidence>
<dbReference type="PANTHER" id="PTHR30572:SF4">
    <property type="entry name" value="ABC TRANSPORTER PERMEASE YTRF"/>
    <property type="match status" value="1"/>
</dbReference>
<feature type="domain" description="ABC3 transporter permease C-terminal" evidence="8">
    <location>
        <begin position="275"/>
        <end position="399"/>
    </location>
</feature>
<dbReference type="InterPro" id="IPR050250">
    <property type="entry name" value="Macrolide_Exporter_MacB"/>
</dbReference>
<dbReference type="STRING" id="180332.GCA_000797495_03294"/>
<feature type="transmembrane region" description="Helical" evidence="7">
    <location>
        <begin position="370"/>
        <end position="392"/>
    </location>
</feature>
<evidence type="ECO:0000313" key="10">
    <source>
        <dbReference type="EMBL" id="TLD00046.1"/>
    </source>
</evidence>
<reference evidence="10 11" key="1">
    <citation type="journal article" date="2019" name="Anaerobe">
        <title>Detection of Robinsoniella peoriensis in multiple bone samples of a trauma patient.</title>
        <authorList>
            <person name="Schrottner P."/>
            <person name="Hartwich K."/>
            <person name="Bunk B."/>
            <person name="Schober I."/>
            <person name="Helbig S."/>
            <person name="Rudolph W.W."/>
            <person name="Gunzer F."/>
        </authorList>
    </citation>
    <scope>NUCLEOTIDE SEQUENCE [LARGE SCALE GENOMIC DNA]</scope>
    <source>
        <strain evidence="10 11">DSM 106044</strain>
    </source>
</reference>
<evidence type="ECO:0000256" key="3">
    <source>
        <dbReference type="ARBA" id="ARBA00022692"/>
    </source>
</evidence>
<feature type="transmembrane region" description="Helical" evidence="7">
    <location>
        <begin position="268"/>
        <end position="289"/>
    </location>
</feature>
<evidence type="ECO:0000256" key="5">
    <source>
        <dbReference type="ARBA" id="ARBA00023136"/>
    </source>
</evidence>
<feature type="transmembrane region" description="Helical" evidence="7">
    <location>
        <begin position="782"/>
        <end position="804"/>
    </location>
</feature>
<dbReference type="GO" id="GO:0022857">
    <property type="term" value="F:transmembrane transporter activity"/>
    <property type="evidence" value="ECO:0007669"/>
    <property type="project" value="TreeGrafter"/>
</dbReference>
<dbReference type="GO" id="GO:0005886">
    <property type="term" value="C:plasma membrane"/>
    <property type="evidence" value="ECO:0007669"/>
    <property type="project" value="UniProtKB-SubCell"/>
</dbReference>
<feature type="domain" description="ABC3 transporter permease C-terminal" evidence="8">
    <location>
        <begin position="733"/>
        <end position="851"/>
    </location>
</feature>
<feature type="transmembrane region" description="Helical" evidence="7">
    <location>
        <begin position="723"/>
        <end position="747"/>
    </location>
</feature>
<protein>
    <submittedName>
        <fullName evidence="10">ABC transporter permease YtrF</fullName>
    </submittedName>
</protein>
<feature type="domain" description="MacB-like periplasmic core" evidence="9">
    <location>
        <begin position="19"/>
        <end position="234"/>
    </location>
</feature>
<feature type="transmembrane region" description="Helical" evidence="7">
    <location>
        <begin position="324"/>
        <end position="350"/>
    </location>
</feature>
<evidence type="ECO:0000256" key="6">
    <source>
        <dbReference type="ARBA" id="ARBA00038076"/>
    </source>
</evidence>
<dbReference type="Pfam" id="PF12704">
    <property type="entry name" value="MacB_PCD"/>
    <property type="match status" value="1"/>
</dbReference>
<comment type="subcellular location">
    <subcellularLocation>
        <location evidence="1">Cell membrane</location>
        <topology evidence="1">Multi-pass membrane protein</topology>
    </subcellularLocation>
</comment>
<evidence type="ECO:0000259" key="8">
    <source>
        <dbReference type="Pfam" id="PF02687"/>
    </source>
</evidence>
<dbReference type="InterPro" id="IPR025857">
    <property type="entry name" value="MacB_PCD"/>
</dbReference>
<evidence type="ECO:0000313" key="11">
    <source>
        <dbReference type="Proteomes" id="UP000306509"/>
    </source>
</evidence>
<feature type="transmembrane region" description="Helical" evidence="7">
    <location>
        <begin position="445"/>
        <end position="465"/>
    </location>
</feature>
<feature type="transmembrane region" description="Helical" evidence="7">
    <location>
        <begin position="824"/>
        <end position="843"/>
    </location>
</feature>
<keyword evidence="3 7" id="KW-0812">Transmembrane</keyword>
<organism evidence="10 11">
    <name type="scientific">Robinsoniella peoriensis</name>
    <dbReference type="NCBI Taxonomy" id="180332"/>
    <lineage>
        <taxon>Bacteria</taxon>
        <taxon>Bacillati</taxon>
        <taxon>Bacillota</taxon>
        <taxon>Clostridia</taxon>
        <taxon>Lachnospirales</taxon>
        <taxon>Lachnospiraceae</taxon>
        <taxon>Robinsoniella</taxon>
    </lineage>
</organism>
<evidence type="ECO:0000256" key="4">
    <source>
        <dbReference type="ARBA" id="ARBA00022989"/>
    </source>
</evidence>